<dbReference type="Pfam" id="PF21046">
    <property type="entry name" value="Rad26-like_C"/>
    <property type="match status" value="1"/>
</dbReference>
<accession>A0ABR4PKT0</accession>
<dbReference type="InterPro" id="IPR048379">
    <property type="entry name" value="Rad26-like_C"/>
</dbReference>
<feature type="domain" description="Rad26-like C-terminal" evidence="3">
    <location>
        <begin position="696"/>
        <end position="758"/>
    </location>
</feature>
<dbReference type="EMBL" id="JBFCZG010000004">
    <property type="protein sequence ID" value="KAL3423947.1"/>
    <property type="molecule type" value="Genomic_DNA"/>
</dbReference>
<organism evidence="5 6">
    <name type="scientific">Phlyctema vagabunda</name>
    <dbReference type="NCBI Taxonomy" id="108571"/>
    <lineage>
        <taxon>Eukaryota</taxon>
        <taxon>Fungi</taxon>
        <taxon>Dikarya</taxon>
        <taxon>Ascomycota</taxon>
        <taxon>Pezizomycotina</taxon>
        <taxon>Leotiomycetes</taxon>
        <taxon>Helotiales</taxon>
        <taxon>Dermateaceae</taxon>
        <taxon>Phlyctema</taxon>
    </lineage>
</organism>
<evidence type="ECO:0000259" key="3">
    <source>
        <dbReference type="Pfam" id="PF21046"/>
    </source>
</evidence>
<gene>
    <name evidence="5" type="ORF">PVAG01_05694</name>
</gene>
<name>A0ABR4PKT0_9HELO</name>
<comment type="caution">
    <text evidence="5">The sequence shown here is derived from an EMBL/GenBank/DDBJ whole genome shotgun (WGS) entry which is preliminary data.</text>
</comment>
<evidence type="ECO:0000313" key="6">
    <source>
        <dbReference type="Proteomes" id="UP001629113"/>
    </source>
</evidence>
<feature type="region of interest" description="Disordered" evidence="1">
    <location>
        <begin position="267"/>
        <end position="335"/>
    </location>
</feature>
<dbReference type="Pfam" id="PF12331">
    <property type="entry name" value="Rad26-like_helical_rpts"/>
    <property type="match status" value="1"/>
</dbReference>
<feature type="domain" description="Rad26-like N-terminal" evidence="4">
    <location>
        <begin position="379"/>
        <end position="427"/>
    </location>
</feature>
<protein>
    <submittedName>
        <fullName evidence="5">DNA repair protein rad26</fullName>
    </submittedName>
</protein>
<evidence type="ECO:0000256" key="1">
    <source>
        <dbReference type="SAM" id="MobiDB-lite"/>
    </source>
</evidence>
<dbReference type="InterPro" id="IPR022093">
    <property type="entry name" value="Rad26-like_helical"/>
</dbReference>
<proteinExistence type="predicted"/>
<dbReference type="InterPro" id="IPR048380">
    <property type="entry name" value="Rad26-like_N"/>
</dbReference>
<evidence type="ECO:0000313" key="5">
    <source>
        <dbReference type="EMBL" id="KAL3423947.1"/>
    </source>
</evidence>
<feature type="domain" description="Rad26-like helical repeats" evidence="2">
    <location>
        <begin position="486"/>
        <end position="687"/>
    </location>
</feature>
<sequence length="760" mass="85043">MAAHINGDNSHFSDDEFDHLPENALEELERHAIQLTQAAAVQAKPDSGLSSNYGNEFDDDDLDDAVVIDEARSTPAQQAPFQHSSSTQLGYQEPFRQQRYAAAVSLANKQHYNGPPPPSQGGVFPTLASRTHPHSTSQPPPPPPLFNQTYRPDVAPPGEPLRNGPAGSNSDNGQEDLQRQLEELFRERNALRQDLNAKAGEIAIVRNKHEKAAKEYEREMNATKKLHAEQTARQQKAIEAARNAERNAATERDFFKQDLAEEAERVRRLNKAKGSGETGVTTTPKKKLSHRDGFDDDELEFVSPSKLSPSKFQKRLAGSPSKAGTKRKRKAPESPIPALEVMQIDEPELQVAAVQMESVPAFDEHMIHVLSRQEDRLDFLAHMIDHRPRHDQARTFDSLSKYALPSAPGESFSSIIFGKIPMMGMKETVLDLPVEFCELLISLWARCITEKLLKPVHLFIDLLISALEFKTISVAPQIIDTLIPLVQITADIVAIPRFNRQPADPFDKDVDVSACLSLIHLAALGCMADFQNINRFWKLMRWDFVLLILSLNHPVVDFEIMLRILSTSVMKDSFGTISSDEQTQNIHIGYIIDRLTWPLCEVPYLPSSLEKLDGISLSKLRFRILELLSSMTRSTYSATTLAQHPTAISRIVSMMSDELDALYDHDANNEDSPKLICLTTHLLYHLIIKYELAGTMQKRLSAINGGFQKYLLCLARLNFSEEDLVFESGIGPDVAHRALEMLELAVTPDEGTAIQLAFLE</sequence>
<evidence type="ECO:0000259" key="2">
    <source>
        <dbReference type="Pfam" id="PF12331"/>
    </source>
</evidence>
<dbReference type="Pfam" id="PF21048">
    <property type="entry name" value="Rad26-like_N"/>
    <property type="match status" value="1"/>
</dbReference>
<feature type="region of interest" description="Disordered" evidence="1">
    <location>
        <begin position="109"/>
        <end position="175"/>
    </location>
</feature>
<evidence type="ECO:0000259" key="4">
    <source>
        <dbReference type="Pfam" id="PF21048"/>
    </source>
</evidence>
<dbReference type="Proteomes" id="UP001629113">
    <property type="component" value="Unassembled WGS sequence"/>
</dbReference>
<keyword evidence="6" id="KW-1185">Reference proteome</keyword>
<feature type="region of interest" description="Disordered" evidence="1">
    <location>
        <begin position="39"/>
        <end position="61"/>
    </location>
</feature>
<reference evidence="5 6" key="1">
    <citation type="submission" date="2024-06" db="EMBL/GenBank/DDBJ databases">
        <title>Complete genome of Phlyctema vagabunda strain 19-DSS-EL-015.</title>
        <authorList>
            <person name="Fiorenzani C."/>
        </authorList>
    </citation>
    <scope>NUCLEOTIDE SEQUENCE [LARGE SCALE GENOMIC DNA]</scope>
    <source>
        <strain evidence="5 6">19-DSS-EL-015</strain>
    </source>
</reference>